<reference evidence="2 3" key="1">
    <citation type="submission" date="2024-10" db="EMBL/GenBank/DDBJ databases">
        <title>The Natural Products Discovery Center: Release of the First 8490 Sequenced Strains for Exploring Actinobacteria Biosynthetic Diversity.</title>
        <authorList>
            <person name="Kalkreuter E."/>
            <person name="Kautsar S.A."/>
            <person name="Yang D."/>
            <person name="Bader C.D."/>
            <person name="Teijaro C.N."/>
            <person name="Fluegel L."/>
            <person name="Davis C.M."/>
            <person name="Simpson J.R."/>
            <person name="Lauterbach L."/>
            <person name="Steele A.D."/>
            <person name="Gui C."/>
            <person name="Meng S."/>
            <person name="Li G."/>
            <person name="Viehrig K."/>
            <person name="Ye F."/>
            <person name="Su P."/>
            <person name="Kiefer A.F."/>
            <person name="Nichols A."/>
            <person name="Cepeda A.J."/>
            <person name="Yan W."/>
            <person name="Fan B."/>
            <person name="Jiang Y."/>
            <person name="Adhikari A."/>
            <person name="Zheng C.-J."/>
            <person name="Schuster L."/>
            <person name="Cowan T.M."/>
            <person name="Smanski M.J."/>
            <person name="Chevrette M.G."/>
            <person name="De Carvalho L.P.S."/>
            <person name="Shen B."/>
        </authorList>
    </citation>
    <scope>NUCLEOTIDE SEQUENCE [LARGE SCALE GENOMIC DNA]</scope>
    <source>
        <strain evidence="2 3">NPDC018013</strain>
    </source>
</reference>
<evidence type="ECO:0000313" key="2">
    <source>
        <dbReference type="EMBL" id="MFH8589373.1"/>
    </source>
</evidence>
<feature type="region of interest" description="Disordered" evidence="1">
    <location>
        <begin position="79"/>
        <end position="105"/>
    </location>
</feature>
<keyword evidence="2" id="KW-0547">Nucleotide-binding</keyword>
<dbReference type="Gene3D" id="3.30.565.10">
    <property type="entry name" value="Histidine kinase-like ATPase, C-terminal domain"/>
    <property type="match status" value="1"/>
</dbReference>
<keyword evidence="2" id="KW-0067">ATP-binding</keyword>
<organism evidence="2 3">
    <name type="scientific">Streptomyces celluloflavus</name>
    <dbReference type="NCBI Taxonomy" id="58344"/>
    <lineage>
        <taxon>Bacteria</taxon>
        <taxon>Bacillati</taxon>
        <taxon>Actinomycetota</taxon>
        <taxon>Actinomycetes</taxon>
        <taxon>Kitasatosporales</taxon>
        <taxon>Streptomycetaceae</taxon>
        <taxon>Streptomyces</taxon>
    </lineage>
</organism>
<dbReference type="PANTHER" id="PTHR35526">
    <property type="entry name" value="ANTI-SIGMA-F FACTOR RSBW-RELATED"/>
    <property type="match status" value="1"/>
</dbReference>
<feature type="compositionally biased region" description="Low complexity" evidence="1">
    <location>
        <begin position="79"/>
        <end position="91"/>
    </location>
</feature>
<dbReference type="InterPro" id="IPR050267">
    <property type="entry name" value="Anti-sigma-factor_SerPK"/>
</dbReference>
<accession>A0ABW7RMQ9</accession>
<protein>
    <submittedName>
        <fullName evidence="2">ATP-binding protein</fullName>
    </submittedName>
</protein>
<proteinExistence type="predicted"/>
<evidence type="ECO:0000256" key="1">
    <source>
        <dbReference type="SAM" id="MobiDB-lite"/>
    </source>
</evidence>
<dbReference type="PANTHER" id="PTHR35526:SF3">
    <property type="entry name" value="ANTI-SIGMA-F FACTOR RSBW"/>
    <property type="match status" value="1"/>
</dbReference>
<sequence length="144" mass="14468">MPETSLPTYWRIGLPRSATAVPLARALVRTALLDLRAPAGGDTAERLTAELVTDAVAQAPGADPLELVVELLPAGCPAAAPGDEPEFAAGPGAPPSPDGPAAGEADGRGLLLIRTFGPDAGAGAAPYGKAVWFTLAACPLPCRH</sequence>
<comment type="caution">
    <text evidence="2">The sequence shown here is derived from an EMBL/GenBank/DDBJ whole genome shotgun (WGS) entry which is preliminary data.</text>
</comment>
<dbReference type="InterPro" id="IPR036890">
    <property type="entry name" value="HATPase_C_sf"/>
</dbReference>
<dbReference type="GO" id="GO:0005524">
    <property type="term" value="F:ATP binding"/>
    <property type="evidence" value="ECO:0007669"/>
    <property type="project" value="UniProtKB-KW"/>
</dbReference>
<dbReference type="Proteomes" id="UP001610990">
    <property type="component" value="Unassembled WGS sequence"/>
</dbReference>
<name>A0ABW7RMQ9_9ACTN</name>
<keyword evidence="3" id="KW-1185">Reference proteome</keyword>
<dbReference type="RefSeq" id="WP_397676383.1">
    <property type="nucleotide sequence ID" value="NZ_JBIRGH010000031.1"/>
</dbReference>
<evidence type="ECO:0000313" key="3">
    <source>
        <dbReference type="Proteomes" id="UP001610990"/>
    </source>
</evidence>
<dbReference type="EMBL" id="JBIRGH010000031">
    <property type="protein sequence ID" value="MFH8589373.1"/>
    <property type="molecule type" value="Genomic_DNA"/>
</dbReference>
<gene>
    <name evidence="2" type="ORF">ACH4GP_34210</name>
</gene>